<dbReference type="Proteomes" id="UP000286576">
    <property type="component" value="Unassembled WGS sequence"/>
</dbReference>
<protein>
    <recommendedName>
        <fullName evidence="3">Flagellar biosynthesis protein</fullName>
    </recommendedName>
</protein>
<dbReference type="AlphaFoldDB" id="A0A418NRW2"/>
<evidence type="ECO:0008006" key="3">
    <source>
        <dbReference type="Google" id="ProtNLM"/>
    </source>
</evidence>
<gene>
    <name evidence="1" type="ORF">D2V07_10710</name>
</gene>
<keyword evidence="2" id="KW-1185">Reference proteome</keyword>
<dbReference type="RefSeq" id="WP_119586979.1">
    <property type="nucleotide sequence ID" value="NZ_CAWODQ010000024.1"/>
</dbReference>
<evidence type="ECO:0000313" key="1">
    <source>
        <dbReference type="EMBL" id="RIV85788.1"/>
    </source>
</evidence>
<sequence length="208" mass="21979">MANSFEPLAGFAAAGDAAAATPWFAALSQQGGFQHDSRFRVGCDLEQEPEPDTSEPDAVIADMLADAEARGRQVALAEMANEGAARAALKLAFQKLDTQLHEQLAQQLAETVAALCETALAPMALDTEALHRRCAAAAALLGDSAGDAKLHLHPEDIPLLDADFATQWTVIPAPGQPRGTLHFDSQDGAVRDGPEEWRTAVREALGLC</sequence>
<organism evidence="1 2">
    <name type="scientific">Aurantiacibacter zhengii</name>
    <dbReference type="NCBI Taxonomy" id="2307003"/>
    <lineage>
        <taxon>Bacteria</taxon>
        <taxon>Pseudomonadati</taxon>
        <taxon>Pseudomonadota</taxon>
        <taxon>Alphaproteobacteria</taxon>
        <taxon>Sphingomonadales</taxon>
        <taxon>Erythrobacteraceae</taxon>
        <taxon>Aurantiacibacter</taxon>
    </lineage>
</organism>
<comment type="caution">
    <text evidence="1">The sequence shown here is derived from an EMBL/GenBank/DDBJ whole genome shotgun (WGS) entry which is preliminary data.</text>
</comment>
<name>A0A418NRW2_9SPHN</name>
<accession>A0A418NRW2</accession>
<dbReference type="OrthoDB" id="7506803at2"/>
<reference evidence="1 2" key="1">
    <citation type="submission" date="2018-08" db="EMBL/GenBank/DDBJ databases">
        <title>Erythrobacter zhengii sp.nov., a bacterium isolated from deep-sea sediment.</title>
        <authorList>
            <person name="Fang C."/>
            <person name="Wu Y.-H."/>
            <person name="Sun C."/>
            <person name="Wang H."/>
            <person name="Cheng H."/>
            <person name="Meng F.-X."/>
            <person name="Wang C.-S."/>
            <person name="Xu X.-W."/>
        </authorList>
    </citation>
    <scope>NUCLEOTIDE SEQUENCE [LARGE SCALE GENOMIC DNA]</scope>
    <source>
        <strain evidence="1 2">V18</strain>
    </source>
</reference>
<evidence type="ECO:0000313" key="2">
    <source>
        <dbReference type="Proteomes" id="UP000286576"/>
    </source>
</evidence>
<dbReference type="EMBL" id="QXFL01000004">
    <property type="protein sequence ID" value="RIV85788.1"/>
    <property type="molecule type" value="Genomic_DNA"/>
</dbReference>
<proteinExistence type="predicted"/>